<proteinExistence type="predicted"/>
<evidence type="ECO:0000313" key="2">
    <source>
        <dbReference type="EMBL" id="UWZ79664.1"/>
    </source>
</evidence>
<dbReference type="EMBL" id="CP092109">
    <property type="protein sequence ID" value="UWZ79664.1"/>
    <property type="molecule type" value="Genomic_DNA"/>
</dbReference>
<reference evidence="2" key="1">
    <citation type="journal article" date="2022" name="Environ. Microbiol.">
        <title>Geoalkalibacter halelectricus SAP #1 sp. nov. possessing extracellular electron transfer and mineral#reducing capabilities from a haloalkaline environment.</title>
        <authorList>
            <person name="Yadav S."/>
            <person name="Singh R."/>
            <person name="Sundharam S.S."/>
            <person name="Chaudhary S."/>
            <person name="Krishnamurthi S."/>
            <person name="Patil S.A."/>
        </authorList>
    </citation>
    <scope>NUCLEOTIDE SEQUENCE</scope>
    <source>
        <strain evidence="2">SAP-1</strain>
    </source>
</reference>
<dbReference type="RefSeq" id="WP_260748016.1">
    <property type="nucleotide sequence ID" value="NZ_CP092109.1"/>
</dbReference>
<dbReference type="SUPFAM" id="SSF57783">
    <property type="entry name" value="Zinc beta-ribbon"/>
    <property type="match status" value="1"/>
</dbReference>
<feature type="compositionally biased region" description="Polar residues" evidence="1">
    <location>
        <begin position="162"/>
        <end position="173"/>
    </location>
</feature>
<keyword evidence="3" id="KW-1185">Reference proteome</keyword>
<evidence type="ECO:0000256" key="1">
    <source>
        <dbReference type="SAM" id="MobiDB-lite"/>
    </source>
</evidence>
<dbReference type="Proteomes" id="UP001060414">
    <property type="component" value="Chromosome"/>
</dbReference>
<sequence length="173" mass="19540">MNALDIARRLDVPERWAAIARLRYLRPLIVRSEKDLAALRLTIEEARQAPEDINRAFLALMALAQQDKLARKLITYHHECRRLEDFLAGRQVAETREFTREQLDAARAVPMETLLAQSPSHPNALVCCPFHEDRRPSASVSPTKQPGRAGVTLKTTREKGLASQNQGCELTPH</sequence>
<accession>A0ABY5ZMF8</accession>
<organism evidence="2 3">
    <name type="scientific">Geoalkalibacter halelectricus</name>
    <dbReference type="NCBI Taxonomy" id="2847045"/>
    <lineage>
        <taxon>Bacteria</taxon>
        <taxon>Pseudomonadati</taxon>
        <taxon>Thermodesulfobacteriota</taxon>
        <taxon>Desulfuromonadia</taxon>
        <taxon>Desulfuromonadales</taxon>
        <taxon>Geoalkalibacteraceae</taxon>
        <taxon>Geoalkalibacter</taxon>
    </lineage>
</organism>
<name>A0ABY5ZMF8_9BACT</name>
<gene>
    <name evidence="2" type="ORF">L9S41_18580</name>
</gene>
<feature type="region of interest" description="Disordered" evidence="1">
    <location>
        <begin position="135"/>
        <end position="173"/>
    </location>
</feature>
<protein>
    <submittedName>
        <fullName evidence="2">Uncharacterized protein</fullName>
    </submittedName>
</protein>
<evidence type="ECO:0000313" key="3">
    <source>
        <dbReference type="Proteomes" id="UP001060414"/>
    </source>
</evidence>